<dbReference type="Proteomes" id="UP000622166">
    <property type="component" value="Unassembled WGS sequence"/>
</dbReference>
<dbReference type="EMBL" id="BMVW01000005">
    <property type="protein sequence ID" value="GGZ11919.1"/>
    <property type="molecule type" value="Genomic_DNA"/>
</dbReference>
<evidence type="ECO:0000259" key="1">
    <source>
        <dbReference type="Pfam" id="PF04149"/>
    </source>
</evidence>
<organism evidence="2 3">
    <name type="scientific">Streptomyces poonensis</name>
    <dbReference type="NCBI Taxonomy" id="68255"/>
    <lineage>
        <taxon>Bacteria</taxon>
        <taxon>Bacillati</taxon>
        <taxon>Actinomycetota</taxon>
        <taxon>Actinomycetes</taxon>
        <taxon>Kitasatosporales</taxon>
        <taxon>Streptomycetaceae</taxon>
        <taxon>Streptomyces</taxon>
    </lineage>
</organism>
<dbReference type="Pfam" id="PF04149">
    <property type="entry name" value="DUF397"/>
    <property type="match status" value="1"/>
</dbReference>
<name>A0A918PJR3_9ACTN</name>
<sequence length="63" mass="7100">MRDFQYQKSSYSDPQRECVEIATNIPGTVAIRDSKNPTGPFIQVRPATWSAFQRSLLAGRPNT</sequence>
<accession>A0A918PJR3</accession>
<keyword evidence="3" id="KW-1185">Reference proteome</keyword>
<proteinExistence type="predicted"/>
<comment type="caution">
    <text evidence="2">The sequence shown here is derived from an EMBL/GenBank/DDBJ whole genome shotgun (WGS) entry which is preliminary data.</text>
</comment>
<evidence type="ECO:0000313" key="2">
    <source>
        <dbReference type="EMBL" id="GGZ11919.1"/>
    </source>
</evidence>
<gene>
    <name evidence="2" type="ORF">GCM10010365_34650</name>
</gene>
<feature type="domain" description="DUF397" evidence="1">
    <location>
        <begin position="5"/>
        <end position="54"/>
    </location>
</feature>
<dbReference type="AlphaFoldDB" id="A0A918PJR3"/>
<reference evidence="2" key="2">
    <citation type="submission" date="2020-09" db="EMBL/GenBank/DDBJ databases">
        <authorList>
            <person name="Sun Q."/>
            <person name="Ohkuma M."/>
        </authorList>
    </citation>
    <scope>NUCLEOTIDE SEQUENCE</scope>
    <source>
        <strain evidence="2">JCM 4815</strain>
    </source>
</reference>
<evidence type="ECO:0000313" key="3">
    <source>
        <dbReference type="Proteomes" id="UP000622166"/>
    </source>
</evidence>
<protein>
    <recommendedName>
        <fullName evidence="1">DUF397 domain-containing protein</fullName>
    </recommendedName>
</protein>
<dbReference type="RefSeq" id="WP_189859929.1">
    <property type="nucleotide sequence ID" value="NZ_BMVW01000005.1"/>
</dbReference>
<dbReference type="InterPro" id="IPR007278">
    <property type="entry name" value="DUF397"/>
</dbReference>
<reference evidence="2" key="1">
    <citation type="journal article" date="2014" name="Int. J. Syst. Evol. Microbiol.">
        <title>Complete genome sequence of Corynebacterium casei LMG S-19264T (=DSM 44701T), isolated from a smear-ripened cheese.</title>
        <authorList>
            <consortium name="US DOE Joint Genome Institute (JGI-PGF)"/>
            <person name="Walter F."/>
            <person name="Albersmeier A."/>
            <person name="Kalinowski J."/>
            <person name="Ruckert C."/>
        </authorList>
    </citation>
    <scope>NUCLEOTIDE SEQUENCE</scope>
    <source>
        <strain evidence="2">JCM 4815</strain>
    </source>
</reference>